<evidence type="ECO:0000313" key="2">
    <source>
        <dbReference type="Proteomes" id="UP001364764"/>
    </source>
</evidence>
<evidence type="ECO:0000313" key="1">
    <source>
        <dbReference type="EMBL" id="WWP21131.1"/>
    </source>
</evidence>
<dbReference type="EMBL" id="CP145892">
    <property type="protein sequence ID" value="WWP21131.1"/>
    <property type="molecule type" value="Genomic_DNA"/>
</dbReference>
<organism evidence="1 2">
    <name type="scientific">Paenibacillus amylolyticus</name>
    <dbReference type="NCBI Taxonomy" id="1451"/>
    <lineage>
        <taxon>Bacteria</taxon>
        <taxon>Bacillati</taxon>
        <taxon>Bacillota</taxon>
        <taxon>Bacilli</taxon>
        <taxon>Bacillales</taxon>
        <taxon>Paenibacillaceae</taxon>
        <taxon>Paenibacillus</taxon>
    </lineage>
</organism>
<dbReference type="AlphaFoldDB" id="A0ABD8AUB3"/>
<gene>
    <name evidence="1" type="ORF">V6668_02765</name>
</gene>
<reference evidence="1 2" key="1">
    <citation type="submission" date="2024-02" db="EMBL/GenBank/DDBJ databases">
        <title>Complete sequences of two Paenibacillus sp. strains and one Lysinibacillus strain isolated from the environment on STAA medium highlight biotechnological potential.</title>
        <authorList>
            <person name="Attere S.A."/>
            <person name="Piche L.C."/>
            <person name="Intertaglia L."/>
            <person name="Lami R."/>
            <person name="Charette S.J."/>
            <person name="Vincent A.T."/>
        </authorList>
    </citation>
    <scope>NUCLEOTIDE SEQUENCE [LARGE SCALE GENOMIC DNA]</scope>
    <source>
        <strain evidence="1 2">Y5S-7</strain>
    </source>
</reference>
<accession>A0ABD8AUB3</accession>
<dbReference type="RefSeq" id="WP_338707660.1">
    <property type="nucleotide sequence ID" value="NZ_CP145892.1"/>
</dbReference>
<proteinExistence type="predicted"/>
<dbReference type="Proteomes" id="UP001364764">
    <property type="component" value="Chromosome"/>
</dbReference>
<dbReference type="GeneID" id="93474352"/>
<name>A0ABD8AUB3_PAEAM</name>
<protein>
    <submittedName>
        <fullName evidence="1">Uncharacterized protein</fullName>
    </submittedName>
</protein>
<sequence>MVIKATPITLEQLKRKEVEAAQLETNVLGEAREVSARAVSARAVEARAVAARAAAAARA</sequence>